<dbReference type="InterPro" id="IPR011701">
    <property type="entry name" value="MFS"/>
</dbReference>
<evidence type="ECO:0000256" key="2">
    <source>
        <dbReference type="ARBA" id="ARBA00022475"/>
    </source>
</evidence>
<feature type="transmembrane region" description="Helical" evidence="6">
    <location>
        <begin position="87"/>
        <end position="113"/>
    </location>
</feature>
<evidence type="ECO:0000259" key="7">
    <source>
        <dbReference type="PROSITE" id="PS50850"/>
    </source>
</evidence>
<dbReference type="PANTHER" id="PTHR23513">
    <property type="entry name" value="INTEGRAL MEMBRANE EFFLUX PROTEIN-RELATED"/>
    <property type="match status" value="1"/>
</dbReference>
<dbReference type="SUPFAM" id="SSF103473">
    <property type="entry name" value="MFS general substrate transporter"/>
    <property type="match status" value="1"/>
</dbReference>
<keyword evidence="9" id="KW-1185">Reference proteome</keyword>
<evidence type="ECO:0000256" key="4">
    <source>
        <dbReference type="ARBA" id="ARBA00022989"/>
    </source>
</evidence>
<dbReference type="Pfam" id="PF07690">
    <property type="entry name" value="MFS_1"/>
    <property type="match status" value="1"/>
</dbReference>
<feature type="domain" description="Major facilitator superfamily (MFS) profile" evidence="7">
    <location>
        <begin position="12"/>
        <end position="399"/>
    </location>
</feature>
<evidence type="ECO:0000256" key="1">
    <source>
        <dbReference type="ARBA" id="ARBA00004651"/>
    </source>
</evidence>
<evidence type="ECO:0000256" key="6">
    <source>
        <dbReference type="SAM" id="Phobius"/>
    </source>
</evidence>
<sequence length="425" mass="44294">MTGYRELSKNRDFTILWTGQTISDLGSQVSLFAFPLVTYALTGSALWAAVVEAAFLIGLCGALLPAGVLADRVDRKLLMRAASGGGALLYASLAVAGLLGTLTIPHLVAVGLLTGVATGLSGPAEMSAVRSVVPRELLPTAFSQSQARQHVGALLGGPLGGVLYGVTRWLPFAFDAVTFAAYWLLAGRLRTDLSAPADQPRRSPRQDIAEGFRFVLSWPYFRALIVWSASINLLVNAMFFVALLRLVQEGFDPKAIGLVSTAAGVSGILGALAAPWIIDRMATGALLVTVAWSFVPIVVPMVLWNNPAVVAAALAFGLFLNPAGNAGGQTYRIAHTPSELQGRAASASSFMSTSVMWLAPLLGGVLLETVGGPAAVAVIGGLVALVALVPTLSTSIRSVPRPAVWQAELAGRDAVRDERAVSTAV</sequence>
<keyword evidence="3 6" id="KW-0812">Transmembrane</keyword>
<dbReference type="PROSITE" id="PS50850">
    <property type="entry name" value="MFS"/>
    <property type="match status" value="1"/>
</dbReference>
<feature type="transmembrane region" description="Helical" evidence="6">
    <location>
        <begin position="373"/>
        <end position="392"/>
    </location>
</feature>
<feature type="transmembrane region" description="Helical" evidence="6">
    <location>
        <begin position="256"/>
        <end position="278"/>
    </location>
</feature>
<evidence type="ECO:0000313" key="8">
    <source>
        <dbReference type="EMBL" id="MBF4768676.1"/>
    </source>
</evidence>
<gene>
    <name evidence="8" type="ORF">ISU10_12970</name>
</gene>
<dbReference type="Proteomes" id="UP000660668">
    <property type="component" value="Unassembled WGS sequence"/>
</dbReference>
<keyword evidence="5 6" id="KW-0472">Membrane</keyword>
<protein>
    <submittedName>
        <fullName evidence="8">MFS transporter</fullName>
    </submittedName>
</protein>
<feature type="transmembrane region" description="Helical" evidence="6">
    <location>
        <begin position="45"/>
        <end position="66"/>
    </location>
</feature>
<organism evidence="8 9">
    <name type="scientific">Nocardioides agariphilus</name>
    <dbReference type="NCBI Taxonomy" id="433664"/>
    <lineage>
        <taxon>Bacteria</taxon>
        <taxon>Bacillati</taxon>
        <taxon>Actinomycetota</taxon>
        <taxon>Actinomycetes</taxon>
        <taxon>Propionibacteriales</taxon>
        <taxon>Nocardioidaceae</taxon>
        <taxon>Nocardioides</taxon>
    </lineage>
</organism>
<feature type="transmembrane region" description="Helical" evidence="6">
    <location>
        <begin position="223"/>
        <end position="244"/>
    </location>
</feature>
<dbReference type="Gene3D" id="1.20.1250.20">
    <property type="entry name" value="MFS general substrate transporter like domains"/>
    <property type="match status" value="1"/>
</dbReference>
<evidence type="ECO:0000313" key="9">
    <source>
        <dbReference type="Proteomes" id="UP000660668"/>
    </source>
</evidence>
<keyword evidence="2" id="KW-1003">Cell membrane</keyword>
<evidence type="ECO:0000256" key="3">
    <source>
        <dbReference type="ARBA" id="ARBA00022692"/>
    </source>
</evidence>
<dbReference type="RefSeq" id="WP_194696829.1">
    <property type="nucleotide sequence ID" value="NZ_JADKPO010000016.1"/>
</dbReference>
<reference evidence="8" key="1">
    <citation type="submission" date="2020-11" db="EMBL/GenBank/DDBJ databases">
        <title>Nocardioides cynanchi sp. nov., isolated from soil of rhizosphere of Cynanchum wilfordii.</title>
        <authorList>
            <person name="Lee J.-S."/>
            <person name="Suh M.K."/>
            <person name="Kim J.-S."/>
        </authorList>
    </citation>
    <scope>NUCLEOTIDE SEQUENCE</scope>
    <source>
        <strain evidence="8">KCTC 19276</strain>
    </source>
</reference>
<evidence type="ECO:0000256" key="5">
    <source>
        <dbReference type="ARBA" id="ARBA00023136"/>
    </source>
</evidence>
<dbReference type="GO" id="GO:0005886">
    <property type="term" value="C:plasma membrane"/>
    <property type="evidence" value="ECO:0007669"/>
    <property type="project" value="UniProtKB-SubCell"/>
</dbReference>
<dbReference type="InterPro" id="IPR020846">
    <property type="entry name" value="MFS_dom"/>
</dbReference>
<dbReference type="GO" id="GO:0022857">
    <property type="term" value="F:transmembrane transporter activity"/>
    <property type="evidence" value="ECO:0007669"/>
    <property type="project" value="InterPro"/>
</dbReference>
<dbReference type="PANTHER" id="PTHR23513:SF6">
    <property type="entry name" value="MAJOR FACILITATOR SUPERFAMILY ASSOCIATED DOMAIN-CONTAINING PROTEIN"/>
    <property type="match status" value="1"/>
</dbReference>
<dbReference type="AlphaFoldDB" id="A0A930VN58"/>
<keyword evidence="4 6" id="KW-1133">Transmembrane helix</keyword>
<comment type="subcellular location">
    <subcellularLocation>
        <location evidence="1">Cell membrane</location>
        <topology evidence="1">Multi-pass membrane protein</topology>
    </subcellularLocation>
</comment>
<feature type="transmembrane region" description="Helical" evidence="6">
    <location>
        <begin position="349"/>
        <end position="367"/>
    </location>
</feature>
<dbReference type="InterPro" id="IPR036259">
    <property type="entry name" value="MFS_trans_sf"/>
</dbReference>
<feature type="transmembrane region" description="Helical" evidence="6">
    <location>
        <begin position="169"/>
        <end position="186"/>
    </location>
</feature>
<accession>A0A930VN58</accession>
<feature type="transmembrane region" description="Helical" evidence="6">
    <location>
        <begin position="285"/>
        <end position="303"/>
    </location>
</feature>
<feature type="transmembrane region" description="Helical" evidence="6">
    <location>
        <begin position="309"/>
        <end position="328"/>
    </location>
</feature>
<comment type="caution">
    <text evidence="8">The sequence shown here is derived from an EMBL/GenBank/DDBJ whole genome shotgun (WGS) entry which is preliminary data.</text>
</comment>
<dbReference type="CDD" id="cd06173">
    <property type="entry name" value="MFS_MefA_like"/>
    <property type="match status" value="1"/>
</dbReference>
<dbReference type="EMBL" id="JADKPO010000016">
    <property type="protein sequence ID" value="MBF4768676.1"/>
    <property type="molecule type" value="Genomic_DNA"/>
</dbReference>
<proteinExistence type="predicted"/>
<name>A0A930VN58_9ACTN</name>